<keyword evidence="3" id="KW-1185">Reference proteome</keyword>
<evidence type="ECO:0008006" key="4">
    <source>
        <dbReference type="Google" id="ProtNLM"/>
    </source>
</evidence>
<keyword evidence="1" id="KW-0732">Signal</keyword>
<dbReference type="PROSITE" id="PS51257">
    <property type="entry name" value="PROKAR_LIPOPROTEIN"/>
    <property type="match status" value="1"/>
</dbReference>
<accession>A0A975G6L5</accession>
<dbReference type="GO" id="GO:0019867">
    <property type="term" value="C:outer membrane"/>
    <property type="evidence" value="ECO:0007669"/>
    <property type="project" value="InterPro"/>
</dbReference>
<gene>
    <name evidence="2" type="ORF">KBB96_12795</name>
</gene>
<dbReference type="Proteomes" id="UP000676169">
    <property type="component" value="Chromosome"/>
</dbReference>
<evidence type="ECO:0000313" key="2">
    <source>
        <dbReference type="EMBL" id="QUE49748.1"/>
    </source>
</evidence>
<protein>
    <recommendedName>
        <fullName evidence="4">LPS-assembly lipoprotein LptE</fullName>
    </recommendedName>
</protein>
<evidence type="ECO:0000313" key="3">
    <source>
        <dbReference type="Proteomes" id="UP000676169"/>
    </source>
</evidence>
<dbReference type="InterPro" id="IPR007485">
    <property type="entry name" value="LPS_assembly_LptE"/>
</dbReference>
<evidence type="ECO:0000256" key="1">
    <source>
        <dbReference type="SAM" id="SignalP"/>
    </source>
</evidence>
<feature type="signal peptide" evidence="1">
    <location>
        <begin position="1"/>
        <end position="17"/>
    </location>
</feature>
<dbReference type="Pfam" id="PF04390">
    <property type="entry name" value="LptE"/>
    <property type="match status" value="1"/>
</dbReference>
<dbReference type="EMBL" id="CP073100">
    <property type="protein sequence ID" value="QUE49748.1"/>
    <property type="molecule type" value="Genomic_DNA"/>
</dbReference>
<dbReference type="KEGG" id="lamb:KBB96_12795"/>
<feature type="chain" id="PRO_5037271360" description="LPS-assembly lipoprotein LptE" evidence="1">
    <location>
        <begin position="18"/>
        <end position="168"/>
    </location>
</feature>
<dbReference type="AlphaFoldDB" id="A0A975G6L5"/>
<reference evidence="2" key="1">
    <citation type="submission" date="2021-04" db="EMBL/GenBank/DDBJ databases">
        <title>Luteolibacter sp. 32A isolated from the skin of an Anderson's salamander (Ambystoma andersonii).</title>
        <authorList>
            <person name="Spergser J."/>
            <person name="Busse H.-J."/>
        </authorList>
    </citation>
    <scope>NUCLEOTIDE SEQUENCE</scope>
    <source>
        <strain evidence="2">32A</strain>
    </source>
</reference>
<dbReference type="GO" id="GO:0043165">
    <property type="term" value="P:Gram-negative-bacterium-type cell outer membrane assembly"/>
    <property type="evidence" value="ECO:0007669"/>
    <property type="project" value="InterPro"/>
</dbReference>
<sequence length="168" mass="17995">MMRALAVLAAAALTSCAGYQLGGVKPASLARIKTIQVPMFKNDTQHPRAEAIATSAVASALAQDGTYKIATLDKADAILEGRIRRIDYIQIRGERLDTLRPLELQTTVTFAWSLKDAKDPSKVLATGSAVGTSQFFVDANLQTSRNNALPDAMERAADSLVSRIANGY</sequence>
<proteinExistence type="predicted"/>
<name>A0A975G6L5_9BACT</name>
<dbReference type="RefSeq" id="WP_211629837.1">
    <property type="nucleotide sequence ID" value="NZ_CP073100.1"/>
</dbReference>
<organism evidence="2 3">
    <name type="scientific">Luteolibacter ambystomatis</name>
    <dbReference type="NCBI Taxonomy" id="2824561"/>
    <lineage>
        <taxon>Bacteria</taxon>
        <taxon>Pseudomonadati</taxon>
        <taxon>Verrucomicrobiota</taxon>
        <taxon>Verrucomicrobiia</taxon>
        <taxon>Verrucomicrobiales</taxon>
        <taxon>Verrucomicrobiaceae</taxon>
        <taxon>Luteolibacter</taxon>
    </lineage>
</organism>